<keyword evidence="2" id="KW-0378">Hydrolase</keyword>
<dbReference type="EMBL" id="NZEX01000090">
    <property type="protein sequence ID" value="MAH63346.1"/>
    <property type="molecule type" value="Genomic_DNA"/>
</dbReference>
<organism evidence="4 5">
    <name type="scientific">SAR324 cluster bacterium</name>
    <dbReference type="NCBI Taxonomy" id="2024889"/>
    <lineage>
        <taxon>Bacteria</taxon>
        <taxon>Deltaproteobacteria</taxon>
        <taxon>SAR324 cluster</taxon>
    </lineage>
</organism>
<evidence type="ECO:0000259" key="3">
    <source>
        <dbReference type="Pfam" id="PF00884"/>
    </source>
</evidence>
<evidence type="ECO:0000313" key="5">
    <source>
        <dbReference type="Proteomes" id="UP000226525"/>
    </source>
</evidence>
<dbReference type="InterPro" id="IPR017850">
    <property type="entry name" value="Alkaline_phosphatase_core_sf"/>
</dbReference>
<protein>
    <submittedName>
        <fullName evidence="4">Arylsulfatase</fullName>
    </submittedName>
</protein>
<evidence type="ECO:0000256" key="1">
    <source>
        <dbReference type="ARBA" id="ARBA00008779"/>
    </source>
</evidence>
<dbReference type="GO" id="GO:0004065">
    <property type="term" value="F:arylsulfatase activity"/>
    <property type="evidence" value="ECO:0007669"/>
    <property type="project" value="TreeGrafter"/>
</dbReference>
<dbReference type="AlphaFoldDB" id="A0A2D6YJI3"/>
<name>A0A2D6YJI3_9DELT</name>
<comment type="caution">
    <text evidence="4">The sequence shown here is derived from an EMBL/GenBank/DDBJ whole genome shotgun (WGS) entry which is preliminary data.</text>
</comment>
<dbReference type="PANTHER" id="PTHR42693:SF53">
    <property type="entry name" value="ENDO-4-O-SULFATASE"/>
    <property type="match status" value="1"/>
</dbReference>
<reference evidence="5" key="1">
    <citation type="submission" date="2017-09" db="EMBL/GenBank/DDBJ databases">
        <title>The Reconstruction of 2,631 Draft Metagenome-Assembled Genomes from the Global Oceans.</title>
        <authorList>
            <person name="Tully B.J."/>
            <person name="Graham E.D."/>
            <person name="Heidelberg J.F."/>
        </authorList>
    </citation>
    <scope>NUCLEOTIDE SEQUENCE [LARGE SCALE GENOMIC DNA]</scope>
</reference>
<dbReference type="SUPFAM" id="SSF53649">
    <property type="entry name" value="Alkaline phosphatase-like"/>
    <property type="match status" value="1"/>
</dbReference>
<dbReference type="PANTHER" id="PTHR42693">
    <property type="entry name" value="ARYLSULFATASE FAMILY MEMBER"/>
    <property type="match status" value="1"/>
</dbReference>
<dbReference type="Pfam" id="PF00884">
    <property type="entry name" value="Sulfatase"/>
    <property type="match status" value="1"/>
</dbReference>
<evidence type="ECO:0000256" key="2">
    <source>
        <dbReference type="ARBA" id="ARBA00022801"/>
    </source>
</evidence>
<evidence type="ECO:0000313" key="4">
    <source>
        <dbReference type="EMBL" id="MAH63346.1"/>
    </source>
</evidence>
<feature type="domain" description="Sulfatase N-terminal" evidence="3">
    <location>
        <begin position="2"/>
        <end position="311"/>
    </location>
</feature>
<gene>
    <name evidence="4" type="ORF">CMN54_07875</name>
</gene>
<accession>A0A2D6YJI3</accession>
<dbReference type="InterPro" id="IPR050738">
    <property type="entry name" value="Sulfatase"/>
</dbReference>
<dbReference type="InterPro" id="IPR000917">
    <property type="entry name" value="Sulfatase_N"/>
</dbReference>
<dbReference type="Gene3D" id="3.40.720.10">
    <property type="entry name" value="Alkaline Phosphatase, subunit A"/>
    <property type="match status" value="2"/>
</dbReference>
<dbReference type="Proteomes" id="UP000226525">
    <property type="component" value="Unassembled WGS sequence"/>
</dbReference>
<comment type="similarity">
    <text evidence="1">Belongs to the sulfatase family.</text>
</comment>
<sequence>MKNTIVFFTDQQRGDTLGANGNPSGLTPNLDHYGAKGINFRNAFTPQPVCGPARSVMQTGKFATKTGCFRNKIPLDPSEWTIAKTLEANDIQTAYFGKWHLGNPNSFGSVTKPERGGYEFWLAANLLEFVSNSYDTRLYDFNNEEVCLPGYRVDAVVDAAIRYVYENQNNPFFIFISLLEPHHQNHLDNYPAPHGYEERYRNSWIPLDLQALGGSTYMHLPGYYGMIKRIDEAYGRLIDALSSLNLFESTNVIFTSDHGNQFKTRNDEYKRTPHDSATHIPLVCTGGEFLVSRTVQQLVSLVDIVPTILDLHQVETPSDLHGRSLLPLCLEAHPSWNNNVLIQISETEIGRAVRTEKWLYGVTGNGDPWNESAASRYSGTYLYDLQADSSQLHNLINYRSHIPVQQELRLLLKELMIQADESDFEIEINDSDQEYNQLKSENTFPYFPEYLVDFR</sequence>
<proteinExistence type="inferred from homology"/>